<evidence type="ECO:0000256" key="1">
    <source>
        <dbReference type="SAM" id="SignalP"/>
    </source>
</evidence>
<dbReference type="RefSeq" id="WP_323294932.1">
    <property type="nucleotide sequence ID" value="NZ_JAYFUM010000001.1"/>
</dbReference>
<keyword evidence="3" id="KW-1185">Reference proteome</keyword>
<name>A0ABU5Q4L5_9BACT</name>
<feature type="signal peptide" evidence="1">
    <location>
        <begin position="1"/>
        <end position="22"/>
    </location>
</feature>
<comment type="caution">
    <text evidence="2">The sequence shown here is derived from an EMBL/GenBank/DDBJ whole genome shotgun (WGS) entry which is preliminary data.</text>
</comment>
<proteinExistence type="predicted"/>
<accession>A0ABU5Q4L5</accession>
<reference evidence="2 3" key="1">
    <citation type="submission" date="2023-12" db="EMBL/GenBank/DDBJ databases">
        <title>Novel species of the genus Arcicella isolated from rivers.</title>
        <authorList>
            <person name="Lu H."/>
        </authorList>
    </citation>
    <scope>NUCLEOTIDE SEQUENCE [LARGE SCALE GENOMIC DNA]</scope>
    <source>
        <strain evidence="2 3">KCTC 23307</strain>
    </source>
</reference>
<protein>
    <recommendedName>
        <fullName evidence="4">Outer membrane protein beta-barrel domain-containing protein</fullName>
    </recommendedName>
</protein>
<dbReference type="Proteomes" id="UP001302949">
    <property type="component" value="Unassembled WGS sequence"/>
</dbReference>
<evidence type="ECO:0008006" key="4">
    <source>
        <dbReference type="Google" id="ProtNLM"/>
    </source>
</evidence>
<dbReference type="EMBL" id="JAYFUM010000001">
    <property type="protein sequence ID" value="MEA5137764.1"/>
    <property type="molecule type" value="Genomic_DNA"/>
</dbReference>
<evidence type="ECO:0000313" key="2">
    <source>
        <dbReference type="EMBL" id="MEA5137764.1"/>
    </source>
</evidence>
<keyword evidence="1" id="KW-0732">Signal</keyword>
<gene>
    <name evidence="2" type="ORF">VB248_01390</name>
</gene>
<organism evidence="2 3">
    <name type="scientific">Arcicella rigui</name>
    <dbReference type="NCBI Taxonomy" id="797020"/>
    <lineage>
        <taxon>Bacteria</taxon>
        <taxon>Pseudomonadati</taxon>
        <taxon>Bacteroidota</taxon>
        <taxon>Cytophagia</taxon>
        <taxon>Cytophagales</taxon>
        <taxon>Flectobacillaceae</taxon>
        <taxon>Arcicella</taxon>
    </lineage>
</organism>
<evidence type="ECO:0000313" key="3">
    <source>
        <dbReference type="Proteomes" id="UP001302949"/>
    </source>
</evidence>
<sequence length="213" mass="23460">MKKTKTLLLIATFFTISHLSKAQYNKGSKFWLAEGTFIGSFYSSSLTSDVYDVQKNNHNITLAFKKAYFTEKNIAKGWLLSYNVIYTSQSSTTSTTKNTYIDNYNHTLNGAYFIDKFIPLSKSLAVYGEVLGKIGFGFNSGKGVTSTHEIHIGANANVGIRYFINKQLFINGQTSLADISLKSLTADSKTSTNININSLMTVSTVSIGIGKSF</sequence>
<feature type="chain" id="PRO_5045332822" description="Outer membrane protein beta-barrel domain-containing protein" evidence="1">
    <location>
        <begin position="23"/>
        <end position="213"/>
    </location>
</feature>